<dbReference type="InterPro" id="IPR011992">
    <property type="entry name" value="EF-hand-dom_pair"/>
</dbReference>
<feature type="transmembrane region" description="Helical" evidence="3">
    <location>
        <begin position="177"/>
        <end position="206"/>
    </location>
</feature>
<evidence type="ECO:0000259" key="4">
    <source>
        <dbReference type="PROSITE" id="PS50222"/>
    </source>
</evidence>
<keyword evidence="1" id="KW-0106">Calcium</keyword>
<dbReference type="GO" id="GO:0005262">
    <property type="term" value="F:calcium channel activity"/>
    <property type="evidence" value="ECO:0007669"/>
    <property type="project" value="TreeGrafter"/>
</dbReference>
<feature type="region of interest" description="Disordered" evidence="2">
    <location>
        <begin position="1"/>
        <end position="59"/>
    </location>
</feature>
<gene>
    <name evidence="5" type="primary">MSL9</name>
    <name evidence="5" type="ORF">Hypma_012403</name>
</gene>
<dbReference type="InterPro" id="IPR018247">
    <property type="entry name" value="EF_Hand_1_Ca_BS"/>
</dbReference>
<dbReference type="PANTHER" id="PTHR31323">
    <property type="entry name" value="MECHANOSENSITIVE ION CHANNEL PROTEIN MSY2"/>
    <property type="match status" value="1"/>
</dbReference>
<feature type="transmembrane region" description="Helical" evidence="3">
    <location>
        <begin position="235"/>
        <end position="261"/>
    </location>
</feature>
<dbReference type="PANTHER" id="PTHR31323:SF1">
    <property type="entry name" value="MECHANOSENSITIVE ION CHANNEL PROTEIN"/>
    <property type="match status" value="1"/>
</dbReference>
<dbReference type="AlphaFoldDB" id="A0A369JGS2"/>
<dbReference type="GO" id="GO:0006874">
    <property type="term" value="P:intracellular calcium ion homeostasis"/>
    <property type="evidence" value="ECO:0007669"/>
    <property type="project" value="TreeGrafter"/>
</dbReference>
<organism evidence="5 6">
    <name type="scientific">Hypsizygus marmoreus</name>
    <name type="common">White beech mushroom</name>
    <name type="synonym">Agaricus marmoreus</name>
    <dbReference type="NCBI Taxonomy" id="39966"/>
    <lineage>
        <taxon>Eukaryota</taxon>
        <taxon>Fungi</taxon>
        <taxon>Dikarya</taxon>
        <taxon>Basidiomycota</taxon>
        <taxon>Agaricomycotina</taxon>
        <taxon>Agaricomycetes</taxon>
        <taxon>Agaricomycetidae</taxon>
        <taxon>Agaricales</taxon>
        <taxon>Tricholomatineae</taxon>
        <taxon>Lyophyllaceae</taxon>
        <taxon>Hypsizygus</taxon>
    </lineage>
</organism>
<dbReference type="Pfam" id="PF00924">
    <property type="entry name" value="MS_channel_2nd"/>
    <property type="match status" value="1"/>
</dbReference>
<keyword evidence="6" id="KW-1185">Reference proteome</keyword>
<dbReference type="Gene3D" id="1.10.238.10">
    <property type="entry name" value="EF-hand"/>
    <property type="match status" value="1"/>
</dbReference>
<dbReference type="PROSITE" id="PS50222">
    <property type="entry name" value="EF_HAND_2"/>
    <property type="match status" value="1"/>
</dbReference>
<dbReference type="SUPFAM" id="SSF47473">
    <property type="entry name" value="EF-hand"/>
    <property type="match status" value="1"/>
</dbReference>
<evidence type="ECO:0000313" key="5">
    <source>
        <dbReference type="EMBL" id="RDB20512.1"/>
    </source>
</evidence>
<protein>
    <submittedName>
        <fullName evidence="5">Mechanosensitive ion channel protein 9</fullName>
    </submittedName>
</protein>
<feature type="transmembrane region" description="Helical" evidence="3">
    <location>
        <begin position="648"/>
        <end position="670"/>
    </location>
</feature>
<feature type="compositionally biased region" description="Polar residues" evidence="2">
    <location>
        <begin position="121"/>
        <end position="132"/>
    </location>
</feature>
<dbReference type="GO" id="GO:0005509">
    <property type="term" value="F:calcium ion binding"/>
    <property type="evidence" value="ECO:0007669"/>
    <property type="project" value="InterPro"/>
</dbReference>
<evidence type="ECO:0000313" key="6">
    <source>
        <dbReference type="Proteomes" id="UP000076154"/>
    </source>
</evidence>
<dbReference type="Pfam" id="PF25886">
    <property type="entry name" value="Msy1"/>
    <property type="match status" value="1"/>
</dbReference>
<name>A0A369JGS2_HYPMA</name>
<keyword evidence="3" id="KW-0472">Membrane</keyword>
<dbReference type="InterPro" id="IPR006685">
    <property type="entry name" value="MscS_channel_2nd"/>
</dbReference>
<evidence type="ECO:0000256" key="3">
    <source>
        <dbReference type="SAM" id="Phobius"/>
    </source>
</evidence>
<feature type="region of interest" description="Disordered" evidence="2">
    <location>
        <begin position="76"/>
        <end position="145"/>
    </location>
</feature>
<dbReference type="OrthoDB" id="544685at2759"/>
<feature type="transmembrane region" description="Helical" evidence="3">
    <location>
        <begin position="682"/>
        <end position="706"/>
    </location>
</feature>
<evidence type="ECO:0000256" key="1">
    <source>
        <dbReference type="ARBA" id="ARBA00022837"/>
    </source>
</evidence>
<feature type="region of interest" description="Disordered" evidence="2">
    <location>
        <begin position="370"/>
        <end position="389"/>
    </location>
</feature>
<dbReference type="GO" id="GO:0016020">
    <property type="term" value="C:membrane"/>
    <property type="evidence" value="ECO:0007669"/>
    <property type="project" value="InterPro"/>
</dbReference>
<dbReference type="InterPro" id="IPR058650">
    <property type="entry name" value="Msy1/2-like"/>
</dbReference>
<evidence type="ECO:0000256" key="2">
    <source>
        <dbReference type="SAM" id="MobiDB-lite"/>
    </source>
</evidence>
<proteinExistence type="predicted"/>
<feature type="domain" description="EF-hand" evidence="4">
    <location>
        <begin position="595"/>
        <end position="630"/>
    </location>
</feature>
<keyword evidence="3" id="KW-0812">Transmembrane</keyword>
<comment type="caution">
    <text evidence="5">The sequence shown here is derived from an EMBL/GenBank/DDBJ whole genome shotgun (WGS) entry which is preliminary data.</text>
</comment>
<dbReference type="SUPFAM" id="SSF50182">
    <property type="entry name" value="Sm-like ribonucleoproteins"/>
    <property type="match status" value="1"/>
</dbReference>
<accession>A0A369JGS2</accession>
<feature type="compositionally biased region" description="Basic and acidic residues" evidence="2">
    <location>
        <begin position="84"/>
        <end position="94"/>
    </location>
</feature>
<feature type="compositionally biased region" description="Acidic residues" evidence="2">
    <location>
        <begin position="134"/>
        <end position="145"/>
    </location>
</feature>
<sequence length="832" mass="93746">MRDRLAPSPLAHDARDDFLSTSSEDLHVSSPPYRPVASSSHLNLLPEGLPPSPAYASTTRVHEMPDERAGFRHIIKTLDDDDPDPRPDGYDTKSSRPTVHYPDTVNRGVGPAPGYYRTDSTDFMSSRPSSIAPTEDEDSDDYDWSGEEDLVDEEAKFEERMRGGGKTKRKGWGFKRIVTLLFSTIIGSTFLAGVLVTPGILIQIYWYKPHPTEHRRFVKDNVQSWLFWAAVNLVISWYLAMLVDVIPVLVRFFISVAWGHVSEFVKTRIEMYDSIKNNIKPLLYAASGWVSWIIIFTHIYKLYDPEHPTESRARYTYRLQQVVEFMFFFALMICVKQMLSHFVAFSFHQTAYKDRVEAVHQTLDAVETLRQYRPPRSANARKSPGTRTPLFGSMGFSSPIAMSDKEHFTSLSGALRSATPPGSRSQFDHDDGTDADADSEDPDKTLVAKGKKKERMSWLRGHAPGHGHKGKKASDSPVLPNAEYEMESFPLSPGAATPSTFYGDTSSPYRYPPTPATQAEEGGAEATLVHAAKVFKNAVLHDARNIGGKNEGDGSMAWNVSSTQEAKRLARAIYTRFKDRGRTYLLPSDFHPAFPTPELAEAAFRVFDKDNNGDISRAEIKSTVVKVYKERRFLARSMRDVGAALKTLDNIILVFAMIILFFISLSVFGVEVGDSLTSVYSIGIAASFIFKNAASSAFDAIMFLFVTHPYDTGDRCFIDEEVLVVKKVGLFATVFTRSDGSETYYFNSQLFSKFITNVRRSGNTFENLTLQVAWRTPLTKIDALEKCLNEWLSTEEKRWFEPTTSIAFQHIEFQRYLILTIGISHNGNWQVR</sequence>
<keyword evidence="3" id="KW-1133">Transmembrane helix</keyword>
<dbReference type="Proteomes" id="UP000076154">
    <property type="component" value="Unassembled WGS sequence"/>
</dbReference>
<reference evidence="5" key="1">
    <citation type="submission" date="2018-04" db="EMBL/GenBank/DDBJ databases">
        <title>Whole genome sequencing of Hypsizygus marmoreus.</title>
        <authorList>
            <person name="Choi I.-G."/>
            <person name="Min B."/>
            <person name="Kim J.-G."/>
            <person name="Kim S."/>
            <person name="Oh Y.-L."/>
            <person name="Kong W.-S."/>
            <person name="Park H."/>
            <person name="Jeong J."/>
            <person name="Song E.-S."/>
        </authorList>
    </citation>
    <scope>NUCLEOTIDE SEQUENCE [LARGE SCALE GENOMIC DNA]</scope>
    <source>
        <strain evidence="5">51987-8</strain>
    </source>
</reference>
<feature type="transmembrane region" description="Helical" evidence="3">
    <location>
        <begin position="323"/>
        <end position="345"/>
    </location>
</feature>
<dbReference type="InterPro" id="IPR002048">
    <property type="entry name" value="EF_hand_dom"/>
</dbReference>
<dbReference type="PROSITE" id="PS00018">
    <property type="entry name" value="EF_HAND_1"/>
    <property type="match status" value="1"/>
</dbReference>
<feature type="region of interest" description="Disordered" evidence="2">
    <location>
        <begin position="411"/>
        <end position="477"/>
    </location>
</feature>
<dbReference type="InterPro" id="IPR010920">
    <property type="entry name" value="LSM_dom_sf"/>
</dbReference>
<dbReference type="InParanoid" id="A0A369JGS2"/>
<dbReference type="EMBL" id="LUEZ02000062">
    <property type="protein sequence ID" value="RDB20512.1"/>
    <property type="molecule type" value="Genomic_DNA"/>
</dbReference>
<feature type="transmembrane region" description="Helical" evidence="3">
    <location>
        <begin position="282"/>
        <end position="303"/>
    </location>
</feature>